<evidence type="ECO:0000313" key="2">
    <source>
        <dbReference type="EMBL" id="UTT63559.1"/>
    </source>
</evidence>
<dbReference type="InterPro" id="IPR017927">
    <property type="entry name" value="FAD-bd_FR_type"/>
</dbReference>
<dbReference type="SUPFAM" id="SSF63380">
    <property type="entry name" value="Riboflavin synthase domain-like"/>
    <property type="match status" value="1"/>
</dbReference>
<dbReference type="RefSeq" id="WP_255160690.1">
    <property type="nucleotide sequence ID" value="NZ_CP101497.1"/>
</dbReference>
<feature type="domain" description="FAD-binding FR-type" evidence="1">
    <location>
        <begin position="17"/>
        <end position="156"/>
    </location>
</feature>
<dbReference type="InterPro" id="IPR013113">
    <property type="entry name" value="SIP_FAD-bd"/>
</dbReference>
<dbReference type="Gene3D" id="3.40.50.80">
    <property type="entry name" value="Nucleotide-binding domain of ferredoxin-NADP reductase (FNR) module"/>
    <property type="match status" value="1"/>
</dbReference>
<protein>
    <submittedName>
        <fullName evidence="2">Siderophore-interacting protein</fullName>
    </submittedName>
</protein>
<evidence type="ECO:0000313" key="3">
    <source>
        <dbReference type="Proteomes" id="UP001060039"/>
    </source>
</evidence>
<organism evidence="2 3">
    <name type="scientific">Microcella humidisoli</name>
    <dbReference type="NCBI Taxonomy" id="2963406"/>
    <lineage>
        <taxon>Bacteria</taxon>
        <taxon>Bacillati</taxon>
        <taxon>Actinomycetota</taxon>
        <taxon>Actinomycetes</taxon>
        <taxon>Micrococcales</taxon>
        <taxon>Microbacteriaceae</taxon>
        <taxon>Microcella</taxon>
    </lineage>
</organism>
<dbReference type="InterPro" id="IPR039261">
    <property type="entry name" value="FNR_nucleotide-bd"/>
</dbReference>
<dbReference type="InterPro" id="IPR017938">
    <property type="entry name" value="Riboflavin_synthase-like_b-brl"/>
</dbReference>
<dbReference type="InterPro" id="IPR007037">
    <property type="entry name" value="SIP_rossman_dom"/>
</dbReference>
<evidence type="ECO:0000259" key="1">
    <source>
        <dbReference type="PROSITE" id="PS51384"/>
    </source>
</evidence>
<sequence>MLTLPGEATEAVTHPAYRPYAVTVQRVLPLSPHLVRVTVTGDDLVVFGTRGLDQRIKLVLPLDDGSLCDLGEHDEAAQRAGDWYARWRALPDARRNPFRTYTVRGIRPDRRQLDIDMVLHEPTPGVDDGPAARWLRRASLGDRLIVIGPDARTADPTIGCDWRPGAARHVLLVGDETAAPAICSILESLDPGVTAQAFIEVASSADVQNVVPRGRSRLTWLARDAGCETAQGFEAIAPHGELLTRAVQRWLPRHMRELSSVVRATPDVLDDVDVDSALLWDSPLDPESGEFYAWIAGEAAMVKQLRRHLVSELGIARTNVAFMGYWRRGRSEAQ</sequence>
<dbReference type="InterPro" id="IPR039374">
    <property type="entry name" value="SIP_fam"/>
</dbReference>
<dbReference type="Pfam" id="PF08021">
    <property type="entry name" value="FAD_binding_9"/>
    <property type="match status" value="1"/>
</dbReference>
<name>A0ABY5FZK8_9MICO</name>
<dbReference type="Proteomes" id="UP001060039">
    <property type="component" value="Chromosome"/>
</dbReference>
<keyword evidence="3" id="KW-1185">Reference proteome</keyword>
<reference evidence="2" key="1">
    <citation type="submission" date="2022-07" db="EMBL/GenBank/DDBJ databases">
        <title>Taxonomic analysis of Microcella humidisoli nov. sp., isolated from riverside soil.</title>
        <authorList>
            <person name="Molina K.M."/>
            <person name="Kim S.B."/>
        </authorList>
    </citation>
    <scope>NUCLEOTIDE SEQUENCE</scope>
    <source>
        <strain evidence="2">MMS21-STM10</strain>
    </source>
</reference>
<accession>A0ABY5FZK8</accession>
<dbReference type="PANTHER" id="PTHR30157">
    <property type="entry name" value="FERRIC REDUCTASE, NADPH-DEPENDENT"/>
    <property type="match status" value="1"/>
</dbReference>
<dbReference type="Pfam" id="PF04954">
    <property type="entry name" value="SIP"/>
    <property type="match status" value="1"/>
</dbReference>
<dbReference type="PROSITE" id="PS51384">
    <property type="entry name" value="FAD_FR"/>
    <property type="match status" value="1"/>
</dbReference>
<dbReference type="Gene3D" id="2.40.30.10">
    <property type="entry name" value="Translation factors"/>
    <property type="match status" value="1"/>
</dbReference>
<dbReference type="CDD" id="cd06193">
    <property type="entry name" value="siderophore_interacting"/>
    <property type="match status" value="1"/>
</dbReference>
<gene>
    <name evidence="2" type="ORF">NNL39_05520</name>
</gene>
<dbReference type="EMBL" id="CP101497">
    <property type="protein sequence ID" value="UTT63559.1"/>
    <property type="molecule type" value="Genomic_DNA"/>
</dbReference>
<dbReference type="PANTHER" id="PTHR30157:SF0">
    <property type="entry name" value="NADPH-DEPENDENT FERRIC-CHELATE REDUCTASE"/>
    <property type="match status" value="1"/>
</dbReference>
<proteinExistence type="predicted"/>